<feature type="domain" description="Peptidase M16 N-terminal" evidence="6">
    <location>
        <begin position="43"/>
        <end position="188"/>
    </location>
</feature>
<dbReference type="MEROPS" id="M16.019"/>
<dbReference type="OrthoDB" id="9811314at2"/>
<dbReference type="InterPro" id="IPR007863">
    <property type="entry name" value="Peptidase_M16_C"/>
</dbReference>
<name>V5SGC7_9HYPH</name>
<evidence type="ECO:0000256" key="1">
    <source>
        <dbReference type="ARBA" id="ARBA00001947"/>
    </source>
</evidence>
<dbReference type="AlphaFoldDB" id="V5SGC7"/>
<dbReference type="Pfam" id="PF05193">
    <property type="entry name" value="Peptidase_M16_C"/>
    <property type="match status" value="1"/>
</dbReference>
<dbReference type="RefSeq" id="WP_023788526.1">
    <property type="nucleotide sequence ID" value="NC_022997.1"/>
</dbReference>
<evidence type="ECO:0000313" key="8">
    <source>
        <dbReference type="EMBL" id="AHB49588.1"/>
    </source>
</evidence>
<dbReference type="Pfam" id="PF00675">
    <property type="entry name" value="Peptidase_M16"/>
    <property type="match status" value="1"/>
</dbReference>
<dbReference type="PATRIC" id="fig|1029756.8.peg.3363"/>
<dbReference type="SUPFAM" id="SSF63411">
    <property type="entry name" value="LuxS/MPP-like metallohydrolase"/>
    <property type="match status" value="2"/>
</dbReference>
<dbReference type="PANTHER" id="PTHR11851:SF49">
    <property type="entry name" value="MITOCHONDRIAL-PROCESSING PEPTIDASE SUBUNIT ALPHA"/>
    <property type="match status" value="1"/>
</dbReference>
<dbReference type="Proteomes" id="UP000018542">
    <property type="component" value="Chromosome"/>
</dbReference>
<reference evidence="8 9" key="1">
    <citation type="journal article" date="2014" name="Genome Announc.">
        <title>Complete Genome Sequence of Hyphomicrobium nitrativorans Strain NL23, a Denitrifying Bacterium Isolated from Biofilm of a Methanol-Fed Denitrification System Treating Seawater at the Montreal Biodome.</title>
        <authorList>
            <person name="Martineau C."/>
            <person name="Villeneuve C."/>
            <person name="Mauffrey F."/>
            <person name="Villemur R."/>
        </authorList>
    </citation>
    <scope>NUCLEOTIDE SEQUENCE [LARGE SCALE GENOMIC DNA]</scope>
    <source>
        <strain evidence="8">NL23</strain>
    </source>
</reference>
<dbReference type="InterPro" id="IPR001431">
    <property type="entry name" value="Pept_M16_Zn_BS"/>
</dbReference>
<keyword evidence="8" id="KW-0645">Protease</keyword>
<sequence length="465" mass="51332">MMHSPGGLRLFTWVTLIMLAILPTHASAQPAISEFKLDNGLQVVVIPDHRAPVVTHMVWYKVGAADEPKGVSGIAHFLEHLMFKSTDTIPLGEFSKIVARLGGQDNAFTSHDVTSYFQRIAKERLPTVMEMEADRMVNLRLTEPEVLTERDVILEERRSRIENNPAAILDEQMSATLYYSHPYGIPVIGWEHEMAELSREDALDFYKLFYAPNNAVLVVAGDVTADEVRTLAETTYGKIPSNPDVATARKRPTEPPQRAARRVKYSDPRAGNASFHRDYIVPSYTTAKPGDAEALDLLMKIAADGATSRVYRTLVVDEKVASSAGGRYSGSGLDSGTISLYAVADAPENLPKIEASLDKVLAEIRENGVTDDELKRAKSNYIARYVYQNDDQSSLARRYGWGVALGRTIEQIQAWPEEISKVTADDIKRVANTYLDINHSVTGYLTPTAEANTPADPPAGPNNRS</sequence>
<proteinExistence type="inferred from homology"/>
<dbReference type="GO" id="GO:0046872">
    <property type="term" value="F:metal ion binding"/>
    <property type="evidence" value="ECO:0007669"/>
    <property type="project" value="InterPro"/>
</dbReference>
<dbReference type="Gene3D" id="3.30.830.10">
    <property type="entry name" value="Metalloenzyme, LuxS/M16 peptidase-like"/>
    <property type="match status" value="2"/>
</dbReference>
<dbReference type="PROSITE" id="PS00143">
    <property type="entry name" value="INSULINASE"/>
    <property type="match status" value="1"/>
</dbReference>
<dbReference type="InterPro" id="IPR050361">
    <property type="entry name" value="MPP/UQCRC_Complex"/>
</dbReference>
<protein>
    <submittedName>
        <fullName evidence="8">Zinc protease</fullName>
    </submittedName>
</protein>
<evidence type="ECO:0000256" key="3">
    <source>
        <dbReference type="ARBA" id="ARBA00023049"/>
    </source>
</evidence>
<keyword evidence="3" id="KW-0378">Hydrolase</keyword>
<feature type="domain" description="Peptidase M16 C-terminal" evidence="7">
    <location>
        <begin position="197"/>
        <end position="380"/>
    </location>
</feature>
<gene>
    <name evidence="8" type="ORF">W911_16130</name>
</gene>
<dbReference type="GO" id="GO:0004222">
    <property type="term" value="F:metalloendopeptidase activity"/>
    <property type="evidence" value="ECO:0007669"/>
    <property type="project" value="InterPro"/>
</dbReference>
<dbReference type="STRING" id="1029756.W911_16130"/>
<feature type="region of interest" description="Disordered" evidence="5">
    <location>
        <begin position="239"/>
        <end position="267"/>
    </location>
</feature>
<dbReference type="PANTHER" id="PTHR11851">
    <property type="entry name" value="METALLOPROTEASE"/>
    <property type="match status" value="1"/>
</dbReference>
<evidence type="ECO:0000256" key="2">
    <source>
        <dbReference type="ARBA" id="ARBA00007261"/>
    </source>
</evidence>
<comment type="similarity">
    <text evidence="2 4">Belongs to the peptidase M16 family.</text>
</comment>
<evidence type="ECO:0000256" key="5">
    <source>
        <dbReference type="SAM" id="MobiDB-lite"/>
    </source>
</evidence>
<dbReference type="HOGENOM" id="CLU_009902_1_0_5"/>
<evidence type="ECO:0000259" key="6">
    <source>
        <dbReference type="Pfam" id="PF00675"/>
    </source>
</evidence>
<accession>V5SGC7</accession>
<keyword evidence="9" id="KW-1185">Reference proteome</keyword>
<evidence type="ECO:0000259" key="7">
    <source>
        <dbReference type="Pfam" id="PF05193"/>
    </source>
</evidence>
<evidence type="ECO:0000313" key="9">
    <source>
        <dbReference type="Proteomes" id="UP000018542"/>
    </source>
</evidence>
<evidence type="ECO:0000256" key="4">
    <source>
        <dbReference type="RuleBase" id="RU004447"/>
    </source>
</evidence>
<dbReference type="InterPro" id="IPR011765">
    <property type="entry name" value="Pept_M16_N"/>
</dbReference>
<dbReference type="KEGG" id="hni:W911_16130"/>
<organism evidence="8 9">
    <name type="scientific">Hyphomicrobium nitrativorans NL23</name>
    <dbReference type="NCBI Taxonomy" id="1029756"/>
    <lineage>
        <taxon>Bacteria</taxon>
        <taxon>Pseudomonadati</taxon>
        <taxon>Pseudomonadota</taxon>
        <taxon>Alphaproteobacteria</taxon>
        <taxon>Hyphomicrobiales</taxon>
        <taxon>Hyphomicrobiaceae</taxon>
        <taxon>Hyphomicrobium</taxon>
    </lineage>
</organism>
<dbReference type="GO" id="GO:0006508">
    <property type="term" value="P:proteolysis"/>
    <property type="evidence" value="ECO:0007669"/>
    <property type="project" value="UniProtKB-KW"/>
</dbReference>
<comment type="cofactor">
    <cofactor evidence="1">
        <name>Zn(2+)</name>
        <dbReference type="ChEBI" id="CHEBI:29105"/>
    </cofactor>
</comment>
<keyword evidence="3" id="KW-0482">Metalloprotease</keyword>
<dbReference type="InterPro" id="IPR011249">
    <property type="entry name" value="Metalloenz_LuxS/M16"/>
</dbReference>
<dbReference type="EMBL" id="CP006912">
    <property type="protein sequence ID" value="AHB49588.1"/>
    <property type="molecule type" value="Genomic_DNA"/>
</dbReference>